<dbReference type="SUPFAM" id="SSF103007">
    <property type="entry name" value="Hypothetical protein TT1725"/>
    <property type="match status" value="1"/>
</dbReference>
<dbReference type="InterPro" id="IPR036746">
    <property type="entry name" value="TT1725-like_sf"/>
</dbReference>
<gene>
    <name evidence="1" type="ORF">A2074_01765</name>
</gene>
<dbReference type="Pfam" id="PF04456">
    <property type="entry name" value="DUF503"/>
    <property type="match status" value="1"/>
</dbReference>
<dbReference type="InterPro" id="IPR007546">
    <property type="entry name" value="DUF503"/>
</dbReference>
<evidence type="ECO:0000313" key="1">
    <source>
        <dbReference type="EMBL" id="OFW33084.1"/>
    </source>
</evidence>
<protein>
    <recommendedName>
        <fullName evidence="3">DUF503 domain-containing protein</fullName>
    </recommendedName>
</protein>
<evidence type="ECO:0000313" key="2">
    <source>
        <dbReference type="Proteomes" id="UP000178086"/>
    </source>
</evidence>
<dbReference type="AlphaFoldDB" id="A0A1F2UJ98"/>
<comment type="caution">
    <text evidence="1">The sequence shown here is derived from an EMBL/GenBank/DDBJ whole genome shotgun (WGS) entry which is preliminary data.</text>
</comment>
<dbReference type="Gene3D" id="3.30.70.1120">
    <property type="entry name" value="TT1725-like"/>
    <property type="match status" value="1"/>
</dbReference>
<dbReference type="Proteomes" id="UP000178086">
    <property type="component" value="Unassembled WGS sequence"/>
</dbReference>
<dbReference type="EMBL" id="MELI01000076">
    <property type="protein sequence ID" value="OFW33084.1"/>
    <property type="molecule type" value="Genomic_DNA"/>
</dbReference>
<dbReference type="PANTHER" id="PTHR36441">
    <property type="entry name" value="HYPOTHETICAL CYTOSOLIC PROTEIN"/>
    <property type="match status" value="1"/>
</dbReference>
<evidence type="ECO:0008006" key="3">
    <source>
        <dbReference type="Google" id="ProtNLM"/>
    </source>
</evidence>
<proteinExistence type="predicted"/>
<accession>A0A1F2UJ98</accession>
<organism evidence="1 2">
    <name type="scientific">Candidatus Aquicultor primus</name>
    <dbReference type="NCBI Taxonomy" id="1797195"/>
    <lineage>
        <taxon>Bacteria</taxon>
        <taxon>Bacillati</taxon>
        <taxon>Actinomycetota</taxon>
        <taxon>Candidatus Aquicultoria</taxon>
        <taxon>Candidatus Aquicultorales</taxon>
        <taxon>Candidatus Aquicultoraceae</taxon>
        <taxon>Candidatus Aquicultor</taxon>
    </lineage>
</organism>
<reference evidence="1 2" key="1">
    <citation type="journal article" date="2016" name="Nat. Commun.">
        <title>Thousands of microbial genomes shed light on interconnected biogeochemical processes in an aquifer system.</title>
        <authorList>
            <person name="Anantharaman K."/>
            <person name="Brown C.T."/>
            <person name="Hug L.A."/>
            <person name="Sharon I."/>
            <person name="Castelle C.J."/>
            <person name="Probst A.J."/>
            <person name="Thomas B.C."/>
            <person name="Singh A."/>
            <person name="Wilkins M.J."/>
            <person name="Karaoz U."/>
            <person name="Brodie E.L."/>
            <person name="Williams K.H."/>
            <person name="Hubbard S.S."/>
            <person name="Banfield J.F."/>
        </authorList>
    </citation>
    <scope>NUCLEOTIDE SEQUENCE [LARGE SCALE GENOMIC DNA]</scope>
</reference>
<sequence>MVVGLLRLELYLPGTNSLKEKRQIVKSIIGKVESRYNVSISEVDHHELWQRVTIGIAHVAQKGEQTKKVLDSVDRYVEGLDKAVITEREILLFSPET</sequence>
<dbReference type="PANTHER" id="PTHR36441:SF1">
    <property type="entry name" value="DUF503 DOMAIN-CONTAINING PROTEIN"/>
    <property type="match status" value="1"/>
</dbReference>
<name>A0A1F2UJ98_9ACTN</name>